<dbReference type="SUPFAM" id="SSF46689">
    <property type="entry name" value="Homeodomain-like"/>
    <property type="match status" value="1"/>
</dbReference>
<dbReference type="EMBL" id="BOMB01000023">
    <property type="protein sequence ID" value="GID13213.1"/>
    <property type="molecule type" value="Genomic_DNA"/>
</dbReference>
<name>A0A8J3JBZ7_9ACTN</name>
<organism evidence="5 6">
    <name type="scientific">Actinocatenispora rupis</name>
    <dbReference type="NCBI Taxonomy" id="519421"/>
    <lineage>
        <taxon>Bacteria</taxon>
        <taxon>Bacillati</taxon>
        <taxon>Actinomycetota</taxon>
        <taxon>Actinomycetes</taxon>
        <taxon>Micromonosporales</taxon>
        <taxon>Micromonosporaceae</taxon>
        <taxon>Actinocatenispora</taxon>
    </lineage>
</organism>
<comment type="caution">
    <text evidence="5">The sequence shown here is derived from an EMBL/GenBank/DDBJ whole genome shotgun (WGS) entry which is preliminary data.</text>
</comment>
<dbReference type="GO" id="GO:0003700">
    <property type="term" value="F:DNA-binding transcription factor activity"/>
    <property type="evidence" value="ECO:0007669"/>
    <property type="project" value="TreeGrafter"/>
</dbReference>
<reference evidence="5" key="1">
    <citation type="submission" date="2021-01" db="EMBL/GenBank/DDBJ databases">
        <title>Whole genome shotgun sequence of Actinocatenispora rupis NBRC 107355.</title>
        <authorList>
            <person name="Komaki H."/>
            <person name="Tamura T."/>
        </authorList>
    </citation>
    <scope>NUCLEOTIDE SEQUENCE</scope>
    <source>
        <strain evidence="5">NBRC 107355</strain>
    </source>
</reference>
<keyword evidence="1" id="KW-0805">Transcription regulation</keyword>
<evidence type="ECO:0000256" key="3">
    <source>
        <dbReference type="ARBA" id="ARBA00023163"/>
    </source>
</evidence>
<evidence type="ECO:0000256" key="2">
    <source>
        <dbReference type="ARBA" id="ARBA00023125"/>
    </source>
</evidence>
<protein>
    <submittedName>
        <fullName evidence="5">TetR family transcriptional regulator</fullName>
    </submittedName>
</protein>
<evidence type="ECO:0000313" key="5">
    <source>
        <dbReference type="EMBL" id="GID13213.1"/>
    </source>
</evidence>
<dbReference type="InterPro" id="IPR004111">
    <property type="entry name" value="Repressor_TetR_C"/>
</dbReference>
<dbReference type="SUPFAM" id="SSF48498">
    <property type="entry name" value="Tetracyclin repressor-like, C-terminal domain"/>
    <property type="match status" value="1"/>
</dbReference>
<sequence length="237" mass="25847">MELVWDLPEPAGRSGGPTLSRERIVRAALEIADADGTAAVTMRRVATALGSSTPMSLYRYVGGKDGIHDLMLDAVYAEIDLPAEPSGDWRADLTLLARNGRRALRRHRWFAALSHHRPTFGPNALRHNEWALRALDGHGLDPATAMSIVGMVFGYAVSYAQGEAEESRMRDSIGVRTDAELRDSAREYVDRIVADPRYPLLSRWITEAAPVDPDAQFALGLDCLLDGIAGRVLADAG</sequence>
<dbReference type="GO" id="GO:0000976">
    <property type="term" value="F:transcription cis-regulatory region binding"/>
    <property type="evidence" value="ECO:0007669"/>
    <property type="project" value="TreeGrafter"/>
</dbReference>
<dbReference type="InterPro" id="IPR036271">
    <property type="entry name" value="Tet_transcr_reg_TetR-rel_C_sf"/>
</dbReference>
<dbReference type="Gene3D" id="1.10.10.60">
    <property type="entry name" value="Homeodomain-like"/>
    <property type="match status" value="1"/>
</dbReference>
<dbReference type="RefSeq" id="WP_203660009.1">
    <property type="nucleotide sequence ID" value="NZ_BAAAZM010000007.1"/>
</dbReference>
<dbReference type="GO" id="GO:0045892">
    <property type="term" value="P:negative regulation of DNA-templated transcription"/>
    <property type="evidence" value="ECO:0007669"/>
    <property type="project" value="InterPro"/>
</dbReference>
<dbReference type="InterPro" id="IPR050109">
    <property type="entry name" value="HTH-type_TetR-like_transc_reg"/>
</dbReference>
<evidence type="ECO:0000313" key="6">
    <source>
        <dbReference type="Proteomes" id="UP000612808"/>
    </source>
</evidence>
<dbReference type="InterPro" id="IPR009057">
    <property type="entry name" value="Homeodomain-like_sf"/>
</dbReference>
<keyword evidence="3" id="KW-0804">Transcription</keyword>
<dbReference type="PANTHER" id="PTHR30055">
    <property type="entry name" value="HTH-TYPE TRANSCRIPTIONAL REGULATOR RUTR"/>
    <property type="match status" value="1"/>
</dbReference>
<dbReference type="AlphaFoldDB" id="A0A8J3JBZ7"/>
<proteinExistence type="predicted"/>
<dbReference type="Proteomes" id="UP000612808">
    <property type="component" value="Unassembled WGS sequence"/>
</dbReference>
<gene>
    <name evidence="5" type="ORF">Aru02nite_41020</name>
</gene>
<evidence type="ECO:0000259" key="4">
    <source>
        <dbReference type="Pfam" id="PF02909"/>
    </source>
</evidence>
<keyword evidence="2" id="KW-0238">DNA-binding</keyword>
<dbReference type="Pfam" id="PF02909">
    <property type="entry name" value="TetR_C_1"/>
    <property type="match status" value="1"/>
</dbReference>
<evidence type="ECO:0000256" key="1">
    <source>
        <dbReference type="ARBA" id="ARBA00023015"/>
    </source>
</evidence>
<accession>A0A8J3JBZ7</accession>
<keyword evidence="6" id="KW-1185">Reference proteome</keyword>
<feature type="domain" description="Tetracycline repressor TetR C-terminal" evidence="4">
    <location>
        <begin position="81"/>
        <end position="229"/>
    </location>
</feature>
<dbReference type="Gene3D" id="1.10.357.10">
    <property type="entry name" value="Tetracycline Repressor, domain 2"/>
    <property type="match status" value="1"/>
</dbReference>
<dbReference type="PANTHER" id="PTHR30055:SF151">
    <property type="entry name" value="TRANSCRIPTIONAL REGULATORY PROTEIN"/>
    <property type="match status" value="1"/>
</dbReference>